<dbReference type="Proteomes" id="UP000070035">
    <property type="component" value="Unassembled WGS sequence"/>
</dbReference>
<protein>
    <submittedName>
        <fullName evidence="1">Uncharacterized protein</fullName>
    </submittedName>
</protein>
<name>A0A133V4K6_9EURY</name>
<sequence length="98" mass="11160">RKGGVFHPHLLQISTKLIKKDKLKITCGGTDVFLIGRPGCGKSVVYHDLSKRLLEGKLIEETTRIDDFPILQEILREDKELEKHVNKEGGFEVTDLNY</sequence>
<evidence type="ECO:0000313" key="2">
    <source>
        <dbReference type="Proteomes" id="UP000070035"/>
    </source>
</evidence>
<evidence type="ECO:0000313" key="1">
    <source>
        <dbReference type="EMBL" id="KXB01382.1"/>
    </source>
</evidence>
<dbReference type="AlphaFoldDB" id="A0A133V4K6"/>
<organism evidence="1 2">
    <name type="scientific">candidate division MSBL1 archaeon SCGC-AAA261F17</name>
    <dbReference type="NCBI Taxonomy" id="1698274"/>
    <lineage>
        <taxon>Archaea</taxon>
        <taxon>Methanobacteriati</taxon>
        <taxon>Methanobacteriota</taxon>
        <taxon>candidate division MSBL1</taxon>
    </lineage>
</organism>
<comment type="caution">
    <text evidence="1">The sequence shown here is derived from an EMBL/GenBank/DDBJ whole genome shotgun (WGS) entry which is preliminary data.</text>
</comment>
<dbReference type="EMBL" id="LHXY01000040">
    <property type="protein sequence ID" value="KXB01382.1"/>
    <property type="molecule type" value="Genomic_DNA"/>
</dbReference>
<gene>
    <name evidence="1" type="ORF">AKJ44_02625</name>
</gene>
<feature type="non-terminal residue" evidence="1">
    <location>
        <position position="1"/>
    </location>
</feature>
<keyword evidence="2" id="KW-1185">Reference proteome</keyword>
<proteinExistence type="predicted"/>
<reference evidence="1 2" key="1">
    <citation type="journal article" date="2016" name="Sci. Rep.">
        <title>Metabolic traits of an uncultured archaeal lineage -MSBL1- from brine pools of the Red Sea.</title>
        <authorList>
            <person name="Mwirichia R."/>
            <person name="Alam I."/>
            <person name="Rashid M."/>
            <person name="Vinu M."/>
            <person name="Ba-Alawi W."/>
            <person name="Anthony Kamau A."/>
            <person name="Kamanda Ngugi D."/>
            <person name="Goker M."/>
            <person name="Klenk H.P."/>
            <person name="Bajic V."/>
            <person name="Stingl U."/>
        </authorList>
    </citation>
    <scope>NUCLEOTIDE SEQUENCE [LARGE SCALE GENOMIC DNA]</scope>
    <source>
        <strain evidence="1">SCGC-AAA261F17</strain>
    </source>
</reference>
<accession>A0A133V4K6</accession>